<dbReference type="Proteomes" id="UP000689195">
    <property type="component" value="Unassembled WGS sequence"/>
</dbReference>
<keyword evidence="2" id="KW-1185">Reference proteome</keyword>
<gene>
    <name evidence="1" type="ORF">PPENT_87.1.T0270146</name>
</gene>
<reference evidence="1" key="1">
    <citation type="submission" date="2021-01" db="EMBL/GenBank/DDBJ databases">
        <authorList>
            <consortium name="Genoscope - CEA"/>
            <person name="William W."/>
        </authorList>
    </citation>
    <scope>NUCLEOTIDE SEQUENCE</scope>
</reference>
<accession>A0A8S1TVK1</accession>
<dbReference type="AlphaFoldDB" id="A0A8S1TVK1"/>
<sequence>MTAHKSRQDTINMINQGEFLEMYSIGGKKKYYIKQSIQQSDRITLSGRLI</sequence>
<proteinExistence type="predicted"/>
<comment type="caution">
    <text evidence="1">The sequence shown here is derived from an EMBL/GenBank/DDBJ whole genome shotgun (WGS) entry which is preliminary data.</text>
</comment>
<name>A0A8S1TVK1_9CILI</name>
<dbReference type="EMBL" id="CAJJDO010000027">
    <property type="protein sequence ID" value="CAD8155527.1"/>
    <property type="molecule type" value="Genomic_DNA"/>
</dbReference>
<organism evidence="1 2">
    <name type="scientific">Paramecium pentaurelia</name>
    <dbReference type="NCBI Taxonomy" id="43138"/>
    <lineage>
        <taxon>Eukaryota</taxon>
        <taxon>Sar</taxon>
        <taxon>Alveolata</taxon>
        <taxon>Ciliophora</taxon>
        <taxon>Intramacronucleata</taxon>
        <taxon>Oligohymenophorea</taxon>
        <taxon>Peniculida</taxon>
        <taxon>Parameciidae</taxon>
        <taxon>Paramecium</taxon>
    </lineage>
</organism>
<evidence type="ECO:0000313" key="2">
    <source>
        <dbReference type="Proteomes" id="UP000689195"/>
    </source>
</evidence>
<protein>
    <submittedName>
        <fullName evidence="1">Uncharacterized protein</fullName>
    </submittedName>
</protein>
<evidence type="ECO:0000313" key="1">
    <source>
        <dbReference type="EMBL" id="CAD8155527.1"/>
    </source>
</evidence>